<dbReference type="GO" id="GO:0004343">
    <property type="term" value="F:glucosamine 6-phosphate N-acetyltransferase activity"/>
    <property type="evidence" value="ECO:0007669"/>
    <property type="project" value="TreeGrafter"/>
</dbReference>
<dbReference type="InterPro" id="IPR016181">
    <property type="entry name" value="Acyl_CoA_acyltransferase"/>
</dbReference>
<dbReference type="CDD" id="cd04301">
    <property type="entry name" value="NAT_SF"/>
    <property type="match status" value="1"/>
</dbReference>
<evidence type="ECO:0000313" key="2">
    <source>
        <dbReference type="EMBL" id="GAM58636.1"/>
    </source>
</evidence>
<proteinExistence type="predicted"/>
<reference evidence="2 3" key="1">
    <citation type="submission" date="2015-01" db="EMBL/GenBank/DDBJ databases">
        <title>Vibrio sp. C1 JCM 19231 whole genome shotgun sequence.</title>
        <authorList>
            <person name="Sawabe T."/>
            <person name="Meirelles P."/>
            <person name="Feng G."/>
            <person name="Sayaka M."/>
            <person name="Hattori M."/>
            <person name="Ohkuma M."/>
        </authorList>
    </citation>
    <scope>NUCLEOTIDE SEQUENCE [LARGE SCALE GENOMIC DNA]</scope>
    <source>
        <strain evidence="3">JCM 19231</strain>
    </source>
</reference>
<gene>
    <name evidence="2" type="ORF">JCM19231_1684</name>
</gene>
<feature type="domain" description="N-acetyltransferase" evidence="1">
    <location>
        <begin position="1"/>
        <end position="116"/>
    </location>
</feature>
<protein>
    <submittedName>
        <fullName evidence="2">GNAT family acetyltransferase yjcF</fullName>
    </submittedName>
</protein>
<comment type="caution">
    <text evidence="2">The sequence shown here is derived from an EMBL/GenBank/DDBJ whole genome shotgun (WGS) entry which is preliminary data.</text>
</comment>
<dbReference type="EMBL" id="BBRZ01000096">
    <property type="protein sequence ID" value="GAM58636.1"/>
    <property type="molecule type" value="Genomic_DNA"/>
</dbReference>
<dbReference type="Gene3D" id="3.40.630.30">
    <property type="match status" value="1"/>
</dbReference>
<keyword evidence="3" id="KW-1185">Reference proteome</keyword>
<dbReference type="PANTHER" id="PTHR13355:SF11">
    <property type="entry name" value="GLUCOSAMINE 6-PHOSPHATE N-ACETYLTRANSFERASE"/>
    <property type="match status" value="1"/>
</dbReference>
<dbReference type="AlphaFoldDB" id="A0A0B8NXE0"/>
<dbReference type="InterPro" id="IPR039143">
    <property type="entry name" value="GNPNAT1-like"/>
</dbReference>
<keyword evidence="2" id="KW-0808">Transferase</keyword>
<name>A0A0B8NXE0_9VIBR</name>
<dbReference type="Proteomes" id="UP000031671">
    <property type="component" value="Unassembled WGS sequence"/>
</dbReference>
<dbReference type="InterPro" id="IPR000182">
    <property type="entry name" value="GNAT_dom"/>
</dbReference>
<dbReference type="PROSITE" id="PS51186">
    <property type="entry name" value="GNAT"/>
    <property type="match status" value="1"/>
</dbReference>
<reference evidence="2 3" key="2">
    <citation type="submission" date="2015-01" db="EMBL/GenBank/DDBJ databases">
        <authorList>
            <consortium name="NBRP consortium"/>
            <person name="Sawabe T."/>
            <person name="Meirelles P."/>
            <person name="Feng G."/>
            <person name="Sayaka M."/>
            <person name="Hattori M."/>
            <person name="Ohkuma M."/>
        </authorList>
    </citation>
    <scope>NUCLEOTIDE SEQUENCE [LARGE SCALE GENOMIC DNA]</scope>
    <source>
        <strain evidence="3">JCM 19231</strain>
    </source>
</reference>
<sequence length="116" mass="12789">MFSEEQGIDSALDFDGQDKDAMHALVIAEGKPVGTGRVLSDGHIGRVCVLKSHRGLGLGRDITKALVESAREQKLSWVYLNSQAHAIDFYKELGFETHGEGHMEVGIPHQAMRLEF</sequence>
<dbReference type="PANTHER" id="PTHR13355">
    <property type="entry name" value="GLUCOSAMINE 6-PHOSPHATE N-ACETYLTRANSFERASE"/>
    <property type="match status" value="1"/>
</dbReference>
<dbReference type="Pfam" id="PF13673">
    <property type="entry name" value="Acetyltransf_10"/>
    <property type="match status" value="1"/>
</dbReference>
<accession>A0A0B8NXE0</accession>
<evidence type="ECO:0000259" key="1">
    <source>
        <dbReference type="PROSITE" id="PS51186"/>
    </source>
</evidence>
<dbReference type="SUPFAM" id="SSF55729">
    <property type="entry name" value="Acyl-CoA N-acyltransferases (Nat)"/>
    <property type="match status" value="1"/>
</dbReference>
<organism evidence="2 3">
    <name type="scientific">Vibrio ishigakensis</name>
    <dbReference type="NCBI Taxonomy" id="1481914"/>
    <lineage>
        <taxon>Bacteria</taxon>
        <taxon>Pseudomonadati</taxon>
        <taxon>Pseudomonadota</taxon>
        <taxon>Gammaproteobacteria</taxon>
        <taxon>Vibrionales</taxon>
        <taxon>Vibrionaceae</taxon>
        <taxon>Vibrio</taxon>
    </lineage>
</organism>
<evidence type="ECO:0000313" key="3">
    <source>
        <dbReference type="Proteomes" id="UP000031671"/>
    </source>
</evidence>